<gene>
    <name evidence="2" type="ORF">Fcan01_22313</name>
</gene>
<keyword evidence="3" id="KW-1185">Reference proteome</keyword>
<evidence type="ECO:0000313" key="2">
    <source>
        <dbReference type="EMBL" id="OXA42860.1"/>
    </source>
</evidence>
<reference evidence="2 3" key="1">
    <citation type="submission" date="2015-12" db="EMBL/GenBank/DDBJ databases">
        <title>The genome of Folsomia candida.</title>
        <authorList>
            <person name="Faddeeva A."/>
            <person name="Derks M.F."/>
            <person name="Anvar Y."/>
            <person name="Smit S."/>
            <person name="Van Straalen N."/>
            <person name="Roelofs D."/>
        </authorList>
    </citation>
    <scope>NUCLEOTIDE SEQUENCE [LARGE SCALE GENOMIC DNA]</scope>
    <source>
        <strain evidence="2 3">VU population</strain>
        <tissue evidence="2">Whole body</tissue>
    </source>
</reference>
<dbReference type="Proteomes" id="UP000198287">
    <property type="component" value="Unassembled WGS sequence"/>
</dbReference>
<dbReference type="InterPro" id="IPR051147">
    <property type="entry name" value="CFAP_domain-containing"/>
</dbReference>
<protein>
    <submittedName>
        <fullName evidence="2">Coiled-coil domain-containing protein 37</fullName>
    </submittedName>
</protein>
<dbReference type="OMA" id="QEPIHET"/>
<dbReference type="STRING" id="158441.A0A226DCJ9"/>
<dbReference type="PANTHER" id="PTHR21683">
    <property type="entry name" value="COILED-COIL DOMAIN-CONTAINING PROTEIN 42 LIKE-2-LIKE-RELATED"/>
    <property type="match status" value="1"/>
</dbReference>
<dbReference type="PANTHER" id="PTHR21683:SF3">
    <property type="entry name" value="CILIA AND FLAGELLA ASSOCIATED PROTEIN 100"/>
    <property type="match status" value="1"/>
</dbReference>
<feature type="compositionally biased region" description="Basic and acidic residues" evidence="1">
    <location>
        <begin position="342"/>
        <end position="355"/>
    </location>
</feature>
<name>A0A226DCJ9_FOLCA</name>
<dbReference type="EMBL" id="LNIX01000024">
    <property type="protein sequence ID" value="OXA42860.1"/>
    <property type="molecule type" value="Genomic_DNA"/>
</dbReference>
<dbReference type="AlphaFoldDB" id="A0A226DCJ9"/>
<accession>A0A226DCJ9</accession>
<evidence type="ECO:0000256" key="1">
    <source>
        <dbReference type="SAM" id="MobiDB-lite"/>
    </source>
</evidence>
<comment type="caution">
    <text evidence="2">The sequence shown here is derived from an EMBL/GenBank/DDBJ whole genome shotgun (WGS) entry which is preliminary data.</text>
</comment>
<proteinExistence type="predicted"/>
<feature type="region of interest" description="Disordered" evidence="1">
    <location>
        <begin position="67"/>
        <end position="104"/>
    </location>
</feature>
<evidence type="ECO:0000313" key="3">
    <source>
        <dbReference type="Proteomes" id="UP000198287"/>
    </source>
</evidence>
<feature type="region of interest" description="Disordered" evidence="1">
    <location>
        <begin position="340"/>
        <end position="374"/>
    </location>
</feature>
<dbReference type="OrthoDB" id="10264063at2759"/>
<organism evidence="2 3">
    <name type="scientific">Folsomia candida</name>
    <name type="common">Springtail</name>
    <dbReference type="NCBI Taxonomy" id="158441"/>
    <lineage>
        <taxon>Eukaryota</taxon>
        <taxon>Metazoa</taxon>
        <taxon>Ecdysozoa</taxon>
        <taxon>Arthropoda</taxon>
        <taxon>Hexapoda</taxon>
        <taxon>Collembola</taxon>
        <taxon>Entomobryomorpha</taxon>
        <taxon>Isotomoidea</taxon>
        <taxon>Isotomidae</taxon>
        <taxon>Proisotominae</taxon>
        <taxon>Folsomia</taxon>
    </lineage>
</organism>
<sequence length="399" mass="46065">MLYLKQGMSLKKAQQTVEERAKELYEDYFSSGQHRASFGNAASSEFLSTLHKEVRRYLGMPEEVITISDEPEEDEQQIRRGSLDDDFDDDSTLPSASQEPIHETGFLSPRTIVSSLVQRNKSRLVHVVEKQERKAFEKLMMGPGTKKILKNAEDEDGFNEFALLKSLELVPGDEDTDRRELAGLSFTRPSQLLQIYSDMEEANLSLIQHSQASEEMLERVNNQITATRKNLNHRGRLLRDEINRMQANIDGNEDRANALAMLVEMFTGGNYDVRQQQKLYKILQKHVARVYRAAVGTIDHHLNPIMMLTSIEKNFEDLMYEIQAMPTDVVMQISRMNHRKKVQEERKSRQLDRAKAPIHRRKGRPLLPRSHPPKVVIHLSQEELDKKAEADEFNYFFGP</sequence>